<dbReference type="GO" id="GO:0046872">
    <property type="term" value="F:metal ion binding"/>
    <property type="evidence" value="ECO:0007669"/>
    <property type="project" value="UniProtKB-KW"/>
</dbReference>
<feature type="domain" description="PAP-associated" evidence="6">
    <location>
        <begin position="294"/>
        <end position="349"/>
    </location>
</feature>
<dbReference type="InterPro" id="IPR002058">
    <property type="entry name" value="PAP_assoc"/>
</dbReference>
<gene>
    <name evidence="8" type="ORF">CPB84DRAFT_1687057</name>
</gene>
<dbReference type="Gene3D" id="3.30.460.10">
    <property type="entry name" value="Beta Polymerase, domain 2"/>
    <property type="match status" value="1"/>
</dbReference>
<feature type="transmembrane region" description="Helical" evidence="5">
    <location>
        <begin position="227"/>
        <end position="246"/>
    </location>
</feature>
<dbReference type="EC" id="2.7.7.19" evidence="2"/>
<dbReference type="CDD" id="cd05402">
    <property type="entry name" value="NT_PAP_TUTase"/>
    <property type="match status" value="1"/>
</dbReference>
<protein>
    <recommendedName>
        <fullName evidence="2">polynucleotide adenylyltransferase</fullName>
        <ecNumber evidence="2">2.7.7.19</ecNumber>
    </recommendedName>
</protein>
<keyword evidence="9" id="KW-1185">Reference proteome</keyword>
<evidence type="ECO:0000256" key="5">
    <source>
        <dbReference type="SAM" id="Phobius"/>
    </source>
</evidence>
<dbReference type="OrthoDB" id="273917at2759"/>
<dbReference type="GO" id="GO:0031123">
    <property type="term" value="P:RNA 3'-end processing"/>
    <property type="evidence" value="ECO:0007669"/>
    <property type="project" value="TreeGrafter"/>
</dbReference>
<evidence type="ECO:0000259" key="6">
    <source>
        <dbReference type="Pfam" id="PF03828"/>
    </source>
</evidence>
<dbReference type="Proteomes" id="UP000724874">
    <property type="component" value="Unassembled WGS sequence"/>
</dbReference>
<accession>A0A9P5NFC3</accession>
<dbReference type="InterPro" id="IPR043519">
    <property type="entry name" value="NT_sf"/>
</dbReference>
<comment type="similarity">
    <text evidence="1">Belongs to the DNA polymerase type-B-like family.</text>
</comment>
<dbReference type="InterPro" id="IPR045862">
    <property type="entry name" value="Trf4-like"/>
</dbReference>
<evidence type="ECO:0000256" key="4">
    <source>
        <dbReference type="ARBA" id="ARBA00022842"/>
    </source>
</evidence>
<dbReference type="GO" id="GO:0005730">
    <property type="term" value="C:nucleolus"/>
    <property type="evidence" value="ECO:0007669"/>
    <property type="project" value="TreeGrafter"/>
</dbReference>
<dbReference type="EMBL" id="JADNYJ010000129">
    <property type="protein sequence ID" value="KAF8881671.1"/>
    <property type="molecule type" value="Genomic_DNA"/>
</dbReference>
<dbReference type="InterPro" id="IPR054708">
    <property type="entry name" value="MTPAP-like_central"/>
</dbReference>
<keyword evidence="5" id="KW-0812">Transmembrane</keyword>
<dbReference type="Pfam" id="PF03828">
    <property type="entry name" value="PAP_assoc"/>
    <property type="match status" value="1"/>
</dbReference>
<dbReference type="GO" id="GO:0010605">
    <property type="term" value="P:negative regulation of macromolecule metabolic process"/>
    <property type="evidence" value="ECO:0007669"/>
    <property type="project" value="UniProtKB-ARBA"/>
</dbReference>
<dbReference type="GO" id="GO:0003729">
    <property type="term" value="F:mRNA binding"/>
    <property type="evidence" value="ECO:0007669"/>
    <property type="project" value="TreeGrafter"/>
</dbReference>
<name>A0A9P5NFC3_GYMJU</name>
<comment type="caution">
    <text evidence="8">The sequence shown here is derived from an EMBL/GenBank/DDBJ whole genome shotgun (WGS) entry which is preliminary data.</text>
</comment>
<dbReference type="SUPFAM" id="SSF81301">
    <property type="entry name" value="Nucleotidyltransferase"/>
    <property type="match status" value="1"/>
</dbReference>
<keyword evidence="3" id="KW-0479">Metal-binding</keyword>
<feature type="domain" description="Poly(A) RNA polymerase mitochondrial-like central palm" evidence="7">
    <location>
        <begin position="64"/>
        <end position="196"/>
    </location>
</feature>
<keyword evidence="5" id="KW-1133">Transmembrane helix</keyword>
<evidence type="ECO:0000313" key="8">
    <source>
        <dbReference type="EMBL" id="KAF8881671.1"/>
    </source>
</evidence>
<dbReference type="AlphaFoldDB" id="A0A9P5NFC3"/>
<dbReference type="GO" id="GO:0043634">
    <property type="term" value="P:polyadenylation-dependent ncRNA catabolic process"/>
    <property type="evidence" value="ECO:0007669"/>
    <property type="project" value="TreeGrafter"/>
</dbReference>
<dbReference type="GO" id="GO:0031499">
    <property type="term" value="C:TRAMP complex"/>
    <property type="evidence" value="ECO:0007669"/>
    <property type="project" value="TreeGrafter"/>
</dbReference>
<dbReference type="SUPFAM" id="SSF81631">
    <property type="entry name" value="PAP/OAS1 substrate-binding domain"/>
    <property type="match status" value="1"/>
</dbReference>
<reference evidence="8" key="1">
    <citation type="submission" date="2020-11" db="EMBL/GenBank/DDBJ databases">
        <authorList>
            <consortium name="DOE Joint Genome Institute"/>
            <person name="Ahrendt S."/>
            <person name="Riley R."/>
            <person name="Andreopoulos W."/>
            <person name="LaButti K."/>
            <person name="Pangilinan J."/>
            <person name="Ruiz-duenas F.J."/>
            <person name="Barrasa J.M."/>
            <person name="Sanchez-Garcia M."/>
            <person name="Camarero S."/>
            <person name="Miyauchi S."/>
            <person name="Serrano A."/>
            <person name="Linde D."/>
            <person name="Babiker R."/>
            <person name="Drula E."/>
            <person name="Ayuso-Fernandez I."/>
            <person name="Pacheco R."/>
            <person name="Padilla G."/>
            <person name="Ferreira P."/>
            <person name="Barriuso J."/>
            <person name="Kellner H."/>
            <person name="Castanera R."/>
            <person name="Alfaro M."/>
            <person name="Ramirez L."/>
            <person name="Pisabarro A.G."/>
            <person name="Kuo A."/>
            <person name="Tritt A."/>
            <person name="Lipzen A."/>
            <person name="He G."/>
            <person name="Yan M."/>
            <person name="Ng V."/>
            <person name="Cullen D."/>
            <person name="Martin F."/>
            <person name="Rosso M.-N."/>
            <person name="Henrissat B."/>
            <person name="Hibbett D."/>
            <person name="Martinez A.T."/>
            <person name="Grigoriev I.V."/>
        </authorList>
    </citation>
    <scope>NUCLEOTIDE SEQUENCE</scope>
    <source>
        <strain evidence="8">AH 44721</strain>
    </source>
</reference>
<sequence>MSYYGSVGVRLKENLMAGLPTRTKSEDDYTGIPIPPCGDFAKTNSSSRPPWLQSRAPLNSSATLHQEIVDFVQYMAPTPQEIATRKDLVHRFTSLITSFKTNATVRPVGSYVTGLYLPTSDIDMVLTVDHAYTFIGQARLDLSAICYKLHSSRFASKIDSVLDASVPLLRIIDKVTGIQIDLTAADQHGVKATKAVEKWLKQDTGIIKALVLVVKIFLSIRRCGTTYTGGINSYVLVWMVVAWVNLEWKKKKNITRDTSKDISSLDAALAALSMRSGSPSIAGLATANKPEDFGDALKGFLKFYGSDFDYNGKAISIEPTPYYKVKHYPYSRYTITQRYLLSIFDPADSSIDMGTKAYAINHVRASFQEAYQTLVTEETLRKMYARNESVLSKFLGGDFGKFVEKRSKMAKIR</sequence>
<dbReference type="Pfam" id="PF22600">
    <property type="entry name" value="MTPAP-like_central"/>
    <property type="match status" value="1"/>
</dbReference>
<evidence type="ECO:0000259" key="7">
    <source>
        <dbReference type="Pfam" id="PF22600"/>
    </source>
</evidence>
<evidence type="ECO:0000256" key="3">
    <source>
        <dbReference type="ARBA" id="ARBA00022723"/>
    </source>
</evidence>
<evidence type="ECO:0000313" key="9">
    <source>
        <dbReference type="Proteomes" id="UP000724874"/>
    </source>
</evidence>
<keyword evidence="5" id="KW-0472">Membrane</keyword>
<dbReference type="GO" id="GO:1990817">
    <property type="term" value="F:poly(A) RNA polymerase activity"/>
    <property type="evidence" value="ECO:0007669"/>
    <property type="project" value="UniProtKB-EC"/>
</dbReference>
<dbReference type="PANTHER" id="PTHR23092">
    <property type="entry name" value="POLY(A) RNA POLYMERASE"/>
    <property type="match status" value="1"/>
</dbReference>
<dbReference type="PANTHER" id="PTHR23092:SF15">
    <property type="entry name" value="INACTIVE NON-CANONICAL POLY(A) RNA POLYMERASE PROTEIN TRF4-2-RELATED"/>
    <property type="match status" value="1"/>
</dbReference>
<dbReference type="Gene3D" id="1.10.1410.10">
    <property type="match status" value="1"/>
</dbReference>
<evidence type="ECO:0000256" key="1">
    <source>
        <dbReference type="ARBA" id="ARBA00008593"/>
    </source>
</evidence>
<organism evidence="8 9">
    <name type="scientific">Gymnopilus junonius</name>
    <name type="common">Spectacular rustgill mushroom</name>
    <name type="synonym">Gymnopilus spectabilis subsp. junonius</name>
    <dbReference type="NCBI Taxonomy" id="109634"/>
    <lineage>
        <taxon>Eukaryota</taxon>
        <taxon>Fungi</taxon>
        <taxon>Dikarya</taxon>
        <taxon>Basidiomycota</taxon>
        <taxon>Agaricomycotina</taxon>
        <taxon>Agaricomycetes</taxon>
        <taxon>Agaricomycetidae</taxon>
        <taxon>Agaricales</taxon>
        <taxon>Agaricineae</taxon>
        <taxon>Hymenogastraceae</taxon>
        <taxon>Gymnopilus</taxon>
    </lineage>
</organism>
<evidence type="ECO:0000256" key="2">
    <source>
        <dbReference type="ARBA" id="ARBA00012388"/>
    </source>
</evidence>
<proteinExistence type="inferred from homology"/>
<keyword evidence="4" id="KW-0460">Magnesium</keyword>